<protein>
    <submittedName>
        <fullName evidence="3">Gfo/Idh/MocA family oxidoreductase</fullName>
    </submittedName>
</protein>
<dbReference type="GO" id="GO:0000166">
    <property type="term" value="F:nucleotide binding"/>
    <property type="evidence" value="ECO:0007669"/>
    <property type="project" value="InterPro"/>
</dbReference>
<dbReference type="InterPro" id="IPR000683">
    <property type="entry name" value="Gfo/Idh/MocA-like_OxRdtase_N"/>
</dbReference>
<dbReference type="InterPro" id="IPR055170">
    <property type="entry name" value="GFO_IDH_MocA-like_dom"/>
</dbReference>
<sequence>MSQMNAVIIGCGSIVPVHAEAVKNSDAAHLYGVCDILPERAEALAQRYGCRAFTSYAQVLADEAVHSVHICTPHHLHAEMAVQAAAAGKQIVLEKPVAMNVPEARAVKDAVHTAGVSCCAILQNRLNPSIEAAKSLIDEGSYGKLLGIKGFLTWKRTAEYYGSADWRGKWPTEGGGLLINQAVHMLDLLYYLGGDVVAVKGHIDTRALQEVIEVEDTAEATFYYKDGKRGWFYATNGYSEDSPFLLEMHLEHGVLRYIDNKLILKCNGEEQILADDMHSSKSSIGKAYWGNGHARLIDQFYQSLAGHPASYSTLQDAAYSMGILDAIYASSSQDRRETIELF</sequence>
<gene>
    <name evidence="3" type="ORF">EI981_18335</name>
</gene>
<organism evidence="3 4">
    <name type="scientific">Paenibacillus lutimineralis</name>
    <dbReference type="NCBI Taxonomy" id="2707005"/>
    <lineage>
        <taxon>Bacteria</taxon>
        <taxon>Bacillati</taxon>
        <taxon>Bacillota</taxon>
        <taxon>Bacilli</taxon>
        <taxon>Bacillales</taxon>
        <taxon>Paenibacillaceae</taxon>
        <taxon>Paenibacillus</taxon>
    </lineage>
</organism>
<feature type="domain" description="GFO/IDH/MocA-like oxidoreductase" evidence="2">
    <location>
        <begin position="131"/>
        <end position="255"/>
    </location>
</feature>
<dbReference type="PANTHER" id="PTHR43249:SF1">
    <property type="entry name" value="D-GLUCOSIDE 3-DEHYDROGENASE"/>
    <property type="match status" value="1"/>
</dbReference>
<proteinExistence type="predicted"/>
<evidence type="ECO:0000313" key="4">
    <source>
        <dbReference type="Proteomes" id="UP000270678"/>
    </source>
</evidence>
<dbReference type="Proteomes" id="UP000270678">
    <property type="component" value="Chromosome"/>
</dbReference>
<dbReference type="AlphaFoldDB" id="A0A3S9V0X6"/>
<dbReference type="Gene3D" id="3.30.360.10">
    <property type="entry name" value="Dihydrodipicolinate Reductase, domain 2"/>
    <property type="match status" value="1"/>
</dbReference>
<evidence type="ECO:0000259" key="1">
    <source>
        <dbReference type="Pfam" id="PF01408"/>
    </source>
</evidence>
<dbReference type="KEGG" id="plut:EI981_18335"/>
<dbReference type="RefSeq" id="WP_127000590.1">
    <property type="nucleotide sequence ID" value="NZ_CP034346.1"/>
</dbReference>
<feature type="domain" description="Gfo/Idh/MocA-like oxidoreductase N-terminal" evidence="1">
    <location>
        <begin position="5"/>
        <end position="117"/>
    </location>
</feature>
<dbReference type="EMBL" id="CP034346">
    <property type="protein sequence ID" value="AZS16208.1"/>
    <property type="molecule type" value="Genomic_DNA"/>
</dbReference>
<name>A0A3S9V0X6_9BACL</name>
<keyword evidence="4" id="KW-1185">Reference proteome</keyword>
<dbReference type="Gene3D" id="3.40.50.720">
    <property type="entry name" value="NAD(P)-binding Rossmann-like Domain"/>
    <property type="match status" value="1"/>
</dbReference>
<dbReference type="SUPFAM" id="SSF55347">
    <property type="entry name" value="Glyceraldehyde-3-phosphate dehydrogenase-like, C-terminal domain"/>
    <property type="match status" value="1"/>
</dbReference>
<dbReference type="Pfam" id="PF22725">
    <property type="entry name" value="GFO_IDH_MocA_C3"/>
    <property type="match status" value="1"/>
</dbReference>
<dbReference type="Pfam" id="PF01408">
    <property type="entry name" value="GFO_IDH_MocA"/>
    <property type="match status" value="1"/>
</dbReference>
<accession>A0A3S9V0X6</accession>
<dbReference type="PANTHER" id="PTHR43249">
    <property type="entry name" value="UDP-N-ACETYL-2-AMINO-2-DEOXY-D-GLUCURONATE OXIDASE"/>
    <property type="match status" value="1"/>
</dbReference>
<dbReference type="InterPro" id="IPR036291">
    <property type="entry name" value="NAD(P)-bd_dom_sf"/>
</dbReference>
<dbReference type="SUPFAM" id="SSF51735">
    <property type="entry name" value="NAD(P)-binding Rossmann-fold domains"/>
    <property type="match status" value="1"/>
</dbReference>
<evidence type="ECO:0000259" key="2">
    <source>
        <dbReference type="Pfam" id="PF22725"/>
    </source>
</evidence>
<dbReference type="OrthoDB" id="9815825at2"/>
<dbReference type="InterPro" id="IPR052515">
    <property type="entry name" value="Gfo/Idh/MocA_Oxidoreductase"/>
</dbReference>
<evidence type="ECO:0000313" key="3">
    <source>
        <dbReference type="EMBL" id="AZS16208.1"/>
    </source>
</evidence>
<reference evidence="4" key="1">
    <citation type="submission" date="2018-12" db="EMBL/GenBank/DDBJ databases">
        <title>Complete genome sequence of Paenibacillus sp. MBLB1234.</title>
        <authorList>
            <person name="Nam Y.-D."/>
            <person name="Kang J."/>
            <person name="Chung W.-H."/>
            <person name="Park Y.S."/>
        </authorList>
    </citation>
    <scope>NUCLEOTIDE SEQUENCE [LARGE SCALE GENOMIC DNA]</scope>
    <source>
        <strain evidence="4">MBLB1234</strain>
    </source>
</reference>